<proteinExistence type="inferred from homology"/>
<dbReference type="SMART" id="SM00283">
    <property type="entry name" value="MA"/>
    <property type="match status" value="1"/>
</dbReference>
<dbReference type="InterPro" id="IPR004089">
    <property type="entry name" value="MCPsignal_dom"/>
</dbReference>
<dbReference type="PROSITE" id="PS50885">
    <property type="entry name" value="HAMP"/>
    <property type="match status" value="1"/>
</dbReference>
<dbReference type="GO" id="GO:0007165">
    <property type="term" value="P:signal transduction"/>
    <property type="evidence" value="ECO:0007669"/>
    <property type="project" value="UniProtKB-KW"/>
</dbReference>
<dbReference type="InterPro" id="IPR003660">
    <property type="entry name" value="HAMP_dom"/>
</dbReference>
<sequence>MLKDLKIGTRIIIMIAVLLFAMSILGFVGLTVFQESHALSGRTLQSSNDLMQMVDSSRKAQVLFKKQVQEWKNILLRGHDPIAFEKYINNFQKEEKETDDELQRLKTMMTRYGIDTAKVDQAVSTHKQLGLQYREALQSFDKNNPQSMRMIDTKVNGVDRGPTDDIDAIVKQIEDFSSQQFATIQSKSDEELLRFQRTIVTTLAFSLMGGLLIGWFFVRQITRPLKVLKERIEGIAESDGDLTQQIDIVSRDEIGLTATKFNLLLQKTRNTIASAASGATTLNKEARELASVTAEVHQTSEQIAQAVESLACGNQDIADEINQIQVSLHSINGDAQTTADGVNRILQEFTQVSRTLDDGQMVLQNQKREVSNTIGLTNEVTETVNQLKEKTEAIGRIAGIIQSIAAQTNLLALNAAIEAARAGEQGRGFAVVAEEVRKLAESSNHSAQEVLMQITAMEEAVGRTTASITDANRGIREQARVAEQTEQSFEGITEKVNLVMKDTQETGQRMLQVIEQVEGLFASINRISAVANDAAASTEQMTASIEEQTAVFEKVSLMADEFRALAENLQVTVNRFRY</sequence>
<evidence type="ECO:0000256" key="3">
    <source>
        <dbReference type="PROSITE-ProRule" id="PRU00284"/>
    </source>
</evidence>
<dbReference type="CDD" id="cd06225">
    <property type="entry name" value="HAMP"/>
    <property type="match status" value="1"/>
</dbReference>
<evidence type="ECO:0000256" key="4">
    <source>
        <dbReference type="SAM" id="Phobius"/>
    </source>
</evidence>
<keyword evidence="1 3" id="KW-0807">Transducer</keyword>
<protein>
    <submittedName>
        <fullName evidence="7">HAMP domain-containing protein</fullName>
    </submittedName>
</protein>
<dbReference type="AlphaFoldDB" id="A0A845LFS0"/>
<dbReference type="PRINTS" id="PR00260">
    <property type="entry name" value="CHEMTRNSDUCR"/>
</dbReference>
<evidence type="ECO:0000259" key="6">
    <source>
        <dbReference type="PROSITE" id="PS50885"/>
    </source>
</evidence>
<dbReference type="PANTHER" id="PTHR32089:SF112">
    <property type="entry name" value="LYSOZYME-LIKE PROTEIN-RELATED"/>
    <property type="match status" value="1"/>
</dbReference>
<comment type="similarity">
    <text evidence="2">Belongs to the methyl-accepting chemotaxis (MCP) protein family.</text>
</comment>
<evidence type="ECO:0000313" key="8">
    <source>
        <dbReference type="Proteomes" id="UP000471031"/>
    </source>
</evidence>
<keyword evidence="4" id="KW-0472">Membrane</keyword>
<dbReference type="OrthoDB" id="2796at2"/>
<accession>A0A845LFS0</accession>
<evidence type="ECO:0000256" key="2">
    <source>
        <dbReference type="ARBA" id="ARBA00029447"/>
    </source>
</evidence>
<dbReference type="GO" id="GO:0004888">
    <property type="term" value="F:transmembrane signaling receptor activity"/>
    <property type="evidence" value="ECO:0007669"/>
    <property type="project" value="InterPro"/>
</dbReference>
<keyword evidence="4" id="KW-1133">Transmembrane helix</keyword>
<keyword evidence="4" id="KW-0812">Transmembrane</keyword>
<feature type="transmembrane region" description="Helical" evidence="4">
    <location>
        <begin position="12"/>
        <end position="33"/>
    </location>
</feature>
<dbReference type="PROSITE" id="PS50111">
    <property type="entry name" value="CHEMOTAXIS_TRANSDUC_2"/>
    <property type="match status" value="1"/>
</dbReference>
<dbReference type="SUPFAM" id="SSF58104">
    <property type="entry name" value="Methyl-accepting chemotaxis protein (MCP) signaling domain"/>
    <property type="match status" value="1"/>
</dbReference>
<dbReference type="InterPro" id="IPR004090">
    <property type="entry name" value="Chemotax_Me-accpt_rcpt"/>
</dbReference>
<dbReference type="Gene3D" id="1.10.287.950">
    <property type="entry name" value="Methyl-accepting chemotaxis protein"/>
    <property type="match status" value="1"/>
</dbReference>
<dbReference type="RefSeq" id="WP_161260910.1">
    <property type="nucleotide sequence ID" value="NZ_JAFBDC010000006.1"/>
</dbReference>
<dbReference type="Gene3D" id="6.10.340.10">
    <property type="match status" value="1"/>
</dbReference>
<evidence type="ECO:0000256" key="1">
    <source>
        <dbReference type="ARBA" id="ARBA00023224"/>
    </source>
</evidence>
<dbReference type="Pfam" id="PF00015">
    <property type="entry name" value="MCPsignal"/>
    <property type="match status" value="1"/>
</dbReference>
<dbReference type="Proteomes" id="UP000471031">
    <property type="component" value="Unassembled WGS sequence"/>
</dbReference>
<feature type="domain" description="HAMP" evidence="6">
    <location>
        <begin position="219"/>
        <end position="273"/>
    </location>
</feature>
<dbReference type="EMBL" id="WXEX01000003">
    <property type="protein sequence ID" value="MZP42343.1"/>
    <property type="molecule type" value="Genomic_DNA"/>
</dbReference>
<dbReference type="Pfam" id="PF00672">
    <property type="entry name" value="HAMP"/>
    <property type="match status" value="1"/>
</dbReference>
<keyword evidence="8" id="KW-1185">Reference proteome</keyword>
<feature type="domain" description="Methyl-accepting transducer" evidence="5">
    <location>
        <begin position="292"/>
        <end position="549"/>
    </location>
</feature>
<dbReference type="PANTHER" id="PTHR32089">
    <property type="entry name" value="METHYL-ACCEPTING CHEMOTAXIS PROTEIN MCPB"/>
    <property type="match status" value="1"/>
</dbReference>
<organism evidence="7 8">
    <name type="scientific">Heliomicrobium gestii</name>
    <name type="common">Heliobacterium gestii</name>
    <dbReference type="NCBI Taxonomy" id="2699"/>
    <lineage>
        <taxon>Bacteria</taxon>
        <taxon>Bacillati</taxon>
        <taxon>Bacillota</taxon>
        <taxon>Clostridia</taxon>
        <taxon>Eubacteriales</taxon>
        <taxon>Heliobacteriaceae</taxon>
        <taxon>Heliomicrobium</taxon>
    </lineage>
</organism>
<evidence type="ECO:0000259" key="5">
    <source>
        <dbReference type="PROSITE" id="PS50111"/>
    </source>
</evidence>
<dbReference type="SMART" id="SM00304">
    <property type="entry name" value="HAMP"/>
    <property type="match status" value="1"/>
</dbReference>
<comment type="caution">
    <text evidence="7">The sequence shown here is derived from an EMBL/GenBank/DDBJ whole genome shotgun (WGS) entry which is preliminary data.</text>
</comment>
<name>A0A845LFS0_HELGE</name>
<evidence type="ECO:0000313" key="7">
    <source>
        <dbReference type="EMBL" id="MZP42343.1"/>
    </source>
</evidence>
<dbReference type="GO" id="GO:0016020">
    <property type="term" value="C:membrane"/>
    <property type="evidence" value="ECO:0007669"/>
    <property type="project" value="InterPro"/>
</dbReference>
<feature type="transmembrane region" description="Helical" evidence="4">
    <location>
        <begin position="198"/>
        <end position="218"/>
    </location>
</feature>
<dbReference type="GO" id="GO:0006935">
    <property type="term" value="P:chemotaxis"/>
    <property type="evidence" value="ECO:0007669"/>
    <property type="project" value="InterPro"/>
</dbReference>
<reference evidence="7 8" key="1">
    <citation type="submission" date="2020-01" db="EMBL/GenBank/DDBJ databases">
        <title>Whole genome sequence of Heliobacterium gestii DSM 11169.</title>
        <authorList>
            <person name="Kyndt J.A."/>
            <person name="Meyer T.E."/>
        </authorList>
    </citation>
    <scope>NUCLEOTIDE SEQUENCE [LARGE SCALE GENOMIC DNA]</scope>
    <source>
        <strain evidence="7 8">DSM 11169</strain>
    </source>
</reference>
<gene>
    <name evidence="7" type="ORF">GTO89_04715</name>
</gene>